<dbReference type="Gramene" id="scaffold_602716.1">
    <property type="protein sequence ID" value="scaffold_602716.1"/>
    <property type="gene ID" value="scaffold_602716.1"/>
</dbReference>
<keyword evidence="9" id="KW-1185">Reference proteome</keyword>
<dbReference type="STRING" id="81972.D7M4L8"/>
<feature type="binding site" description="axial binding residue" evidence="6">
    <location>
        <position position="65"/>
    </location>
    <ligand>
        <name>heme</name>
        <dbReference type="ChEBI" id="CHEBI:30413"/>
    </ligand>
    <ligandPart>
        <name>Fe</name>
        <dbReference type="ChEBI" id="CHEBI:18248"/>
    </ligandPart>
</feature>
<reference evidence="9" key="1">
    <citation type="journal article" date="2011" name="Nat. Genet.">
        <title>The Arabidopsis lyrata genome sequence and the basis of rapid genome size change.</title>
        <authorList>
            <person name="Hu T.T."/>
            <person name="Pattyn P."/>
            <person name="Bakker E.G."/>
            <person name="Cao J."/>
            <person name="Cheng J.-F."/>
            <person name="Clark R.M."/>
            <person name="Fahlgren N."/>
            <person name="Fawcett J.A."/>
            <person name="Grimwood J."/>
            <person name="Gundlach H."/>
            <person name="Haberer G."/>
            <person name="Hollister J.D."/>
            <person name="Ossowski S."/>
            <person name="Ottilar R.P."/>
            <person name="Salamov A.A."/>
            <person name="Schneeberger K."/>
            <person name="Spannagl M."/>
            <person name="Wang X."/>
            <person name="Yang L."/>
            <person name="Nasrallah M.E."/>
            <person name="Bergelson J."/>
            <person name="Carrington J.C."/>
            <person name="Gaut B.S."/>
            <person name="Schmutz J."/>
            <person name="Mayer K.F.X."/>
            <person name="Van de Peer Y."/>
            <person name="Grigoriev I.V."/>
            <person name="Nordborg M."/>
            <person name="Weigel D."/>
            <person name="Guo Y.-L."/>
        </authorList>
    </citation>
    <scope>NUCLEOTIDE SEQUENCE [LARGE SCALE GENOMIC DNA]</scope>
    <source>
        <strain evidence="9">cv. MN47</strain>
    </source>
</reference>
<keyword evidence="5" id="KW-0472">Membrane</keyword>
<keyword evidence="4" id="KW-1133">Transmembrane helix</keyword>
<keyword evidence="7" id="KW-0560">Oxidoreductase</keyword>
<evidence type="ECO:0008006" key="10">
    <source>
        <dbReference type="Google" id="ProtNLM"/>
    </source>
</evidence>
<evidence type="ECO:0000256" key="5">
    <source>
        <dbReference type="ARBA" id="ARBA00023136"/>
    </source>
</evidence>
<dbReference type="PRINTS" id="PR00463">
    <property type="entry name" value="EP450I"/>
</dbReference>
<dbReference type="SUPFAM" id="SSF48264">
    <property type="entry name" value="Cytochrome P450"/>
    <property type="match status" value="1"/>
</dbReference>
<evidence type="ECO:0000313" key="9">
    <source>
        <dbReference type="Proteomes" id="UP000008694"/>
    </source>
</evidence>
<evidence type="ECO:0000256" key="7">
    <source>
        <dbReference type="RuleBase" id="RU000461"/>
    </source>
</evidence>
<dbReference type="GO" id="GO:0052615">
    <property type="term" value="F:ent-kaurene oxidase activity"/>
    <property type="evidence" value="ECO:0007669"/>
    <property type="project" value="InterPro"/>
</dbReference>
<evidence type="ECO:0000256" key="6">
    <source>
        <dbReference type="PIRSR" id="PIRSR602401-1"/>
    </source>
</evidence>
<dbReference type="GO" id="GO:0009707">
    <property type="term" value="C:chloroplast outer membrane"/>
    <property type="evidence" value="ECO:0007669"/>
    <property type="project" value="TreeGrafter"/>
</dbReference>
<dbReference type="eggNOG" id="KOG0156">
    <property type="taxonomic scope" value="Eukaryota"/>
</dbReference>
<name>D7M4L8_ARALL</name>
<keyword evidence="6 7" id="KW-0408">Iron</keyword>
<evidence type="ECO:0000256" key="4">
    <source>
        <dbReference type="ARBA" id="ARBA00022989"/>
    </source>
</evidence>
<dbReference type="InterPro" id="IPR036396">
    <property type="entry name" value="Cyt_P450_sf"/>
</dbReference>
<proteinExistence type="inferred from homology"/>
<dbReference type="AlphaFoldDB" id="D7M4L8"/>
<dbReference type="Pfam" id="PF00067">
    <property type="entry name" value="p450"/>
    <property type="match status" value="1"/>
</dbReference>
<evidence type="ECO:0000256" key="1">
    <source>
        <dbReference type="ARBA" id="ARBA00004167"/>
    </source>
</evidence>
<keyword evidence="6 7" id="KW-0479">Metal-binding</keyword>
<dbReference type="EMBL" id="GL348718">
    <property type="protein sequence ID" value="EFH48447.1"/>
    <property type="molecule type" value="Genomic_DNA"/>
</dbReference>
<dbReference type="PANTHER" id="PTHR47283">
    <property type="entry name" value="ENT-KAURENE OXIDASE, CHLOROPLASTIC"/>
    <property type="match status" value="1"/>
</dbReference>
<dbReference type="InterPro" id="IPR044225">
    <property type="entry name" value="KO_chloroplastic"/>
</dbReference>
<dbReference type="InterPro" id="IPR002401">
    <property type="entry name" value="Cyt_P450_E_grp-I"/>
</dbReference>
<comment type="similarity">
    <text evidence="2 7">Belongs to the cytochrome P450 family.</text>
</comment>
<dbReference type="GO" id="GO:0009686">
    <property type="term" value="P:gibberellin biosynthetic process"/>
    <property type="evidence" value="ECO:0007669"/>
    <property type="project" value="InterPro"/>
</dbReference>
<dbReference type="GO" id="GO:0020037">
    <property type="term" value="F:heme binding"/>
    <property type="evidence" value="ECO:0007669"/>
    <property type="project" value="InterPro"/>
</dbReference>
<dbReference type="Gene3D" id="1.10.630.10">
    <property type="entry name" value="Cytochrome P450"/>
    <property type="match status" value="1"/>
</dbReference>
<dbReference type="GO" id="GO:0005783">
    <property type="term" value="C:endoplasmic reticulum"/>
    <property type="evidence" value="ECO:0007669"/>
    <property type="project" value="TreeGrafter"/>
</dbReference>
<accession>D7M4L8</accession>
<sequence>MSLQEASLVQNLDVWIAINIYGCNMDKKRWERPEDWWPERFLDNSKYESSDLHKTMAFGAGKRVCAGALQASLMAGIAIGRLVQEFEWKLRDGEEENVDTYEKFIFEEIV</sequence>
<dbReference type="GO" id="GO:0005506">
    <property type="term" value="F:iron ion binding"/>
    <property type="evidence" value="ECO:0007669"/>
    <property type="project" value="InterPro"/>
</dbReference>
<dbReference type="Proteomes" id="UP000008694">
    <property type="component" value="Unassembled WGS sequence"/>
</dbReference>
<dbReference type="InterPro" id="IPR017972">
    <property type="entry name" value="Cyt_P450_CS"/>
</dbReference>
<keyword evidence="6 7" id="KW-0349">Heme</keyword>
<protein>
    <recommendedName>
        <fullName evidence="10">Cytochrome P450</fullName>
    </recommendedName>
</protein>
<keyword evidence="7" id="KW-0503">Monooxygenase</keyword>
<evidence type="ECO:0000313" key="8">
    <source>
        <dbReference type="EMBL" id="EFH48447.1"/>
    </source>
</evidence>
<dbReference type="PROSITE" id="PS00086">
    <property type="entry name" value="CYTOCHROME_P450"/>
    <property type="match status" value="1"/>
</dbReference>
<evidence type="ECO:0000256" key="2">
    <source>
        <dbReference type="ARBA" id="ARBA00010617"/>
    </source>
</evidence>
<comment type="subcellular location">
    <subcellularLocation>
        <location evidence="1">Membrane</location>
        <topology evidence="1">Single-pass membrane protein</topology>
    </subcellularLocation>
</comment>
<dbReference type="GO" id="GO:0010241">
    <property type="term" value="P:ent-kaurene oxidation to kaurenoic acid"/>
    <property type="evidence" value="ECO:0007669"/>
    <property type="project" value="InterPro"/>
</dbReference>
<organism evidence="9">
    <name type="scientific">Arabidopsis lyrata subsp. lyrata</name>
    <name type="common">Lyre-leaved rock-cress</name>
    <dbReference type="NCBI Taxonomy" id="81972"/>
    <lineage>
        <taxon>Eukaryota</taxon>
        <taxon>Viridiplantae</taxon>
        <taxon>Streptophyta</taxon>
        <taxon>Embryophyta</taxon>
        <taxon>Tracheophyta</taxon>
        <taxon>Spermatophyta</taxon>
        <taxon>Magnoliopsida</taxon>
        <taxon>eudicotyledons</taxon>
        <taxon>Gunneridae</taxon>
        <taxon>Pentapetalae</taxon>
        <taxon>rosids</taxon>
        <taxon>malvids</taxon>
        <taxon>Brassicales</taxon>
        <taxon>Brassicaceae</taxon>
        <taxon>Camelineae</taxon>
        <taxon>Arabidopsis</taxon>
    </lineage>
</organism>
<keyword evidence="3" id="KW-0812">Transmembrane</keyword>
<dbReference type="HOGENOM" id="CLU_2174446_0_0_1"/>
<gene>
    <name evidence="8" type="ORF">ARALYDRAFT_910659</name>
</gene>
<evidence type="ECO:0000256" key="3">
    <source>
        <dbReference type="ARBA" id="ARBA00022692"/>
    </source>
</evidence>
<comment type="cofactor">
    <cofactor evidence="6">
        <name>heme</name>
        <dbReference type="ChEBI" id="CHEBI:30413"/>
    </cofactor>
</comment>
<dbReference type="PANTHER" id="PTHR47283:SF1">
    <property type="entry name" value="ENT-KAURENE OXIDASE, CHLOROPLASTIC"/>
    <property type="match status" value="1"/>
</dbReference>
<dbReference type="InterPro" id="IPR001128">
    <property type="entry name" value="Cyt_P450"/>
</dbReference>
<dbReference type="GO" id="GO:0016709">
    <property type="term" value="F:oxidoreductase activity, acting on paired donors, with incorporation or reduction of molecular oxygen, NAD(P)H as one donor, and incorporation of one atom of oxygen"/>
    <property type="evidence" value="ECO:0007669"/>
    <property type="project" value="TreeGrafter"/>
</dbReference>